<evidence type="ECO:0000313" key="2">
    <source>
        <dbReference type="EMBL" id="TNC73767.1"/>
    </source>
</evidence>
<sequence length="116" mass="12336">MADTWDLPEPLRPRARPDALAPEPTRPQGRPESLGHVNSDTEAKATIPDRLPLDRTTLIGLFGAPDGNSALLRLASGKVVRVAEGAEVDGGRVLAIDEQGLRLQRGAESVLLTLPS</sequence>
<feature type="region of interest" description="Disordered" evidence="1">
    <location>
        <begin position="1"/>
        <end position="49"/>
    </location>
</feature>
<evidence type="ECO:0000256" key="1">
    <source>
        <dbReference type="SAM" id="MobiDB-lite"/>
    </source>
</evidence>
<dbReference type="OrthoDB" id="7652348at2"/>
<dbReference type="RefSeq" id="WP_139080450.1">
    <property type="nucleotide sequence ID" value="NZ_VDFV01000003.1"/>
</dbReference>
<reference evidence="2 3" key="1">
    <citation type="submission" date="2019-06" db="EMBL/GenBank/DDBJ databases">
        <authorList>
            <person name="Jiang L."/>
        </authorList>
    </citation>
    <scope>NUCLEOTIDE SEQUENCE [LARGE SCALE GENOMIC DNA]</scope>
    <source>
        <strain evidence="2 3">YIM 48858</strain>
    </source>
</reference>
<accession>A0A5C4NM50</accession>
<dbReference type="EMBL" id="VDFV01000003">
    <property type="protein sequence ID" value="TNC73767.1"/>
    <property type="molecule type" value="Genomic_DNA"/>
</dbReference>
<dbReference type="AlphaFoldDB" id="A0A5C4NM50"/>
<organism evidence="2 3">
    <name type="scientific">Rubellimicrobium roseum</name>
    <dbReference type="NCBI Taxonomy" id="687525"/>
    <lineage>
        <taxon>Bacteria</taxon>
        <taxon>Pseudomonadati</taxon>
        <taxon>Pseudomonadota</taxon>
        <taxon>Alphaproteobacteria</taxon>
        <taxon>Rhodobacterales</taxon>
        <taxon>Roseobacteraceae</taxon>
        <taxon>Rubellimicrobium</taxon>
    </lineage>
</organism>
<proteinExistence type="predicted"/>
<comment type="caution">
    <text evidence="2">The sequence shown here is derived from an EMBL/GenBank/DDBJ whole genome shotgun (WGS) entry which is preliminary data.</text>
</comment>
<dbReference type="Proteomes" id="UP000305709">
    <property type="component" value="Unassembled WGS sequence"/>
</dbReference>
<protein>
    <recommendedName>
        <fullName evidence="4">Pilus assembly protein PilP</fullName>
    </recommendedName>
</protein>
<gene>
    <name evidence="2" type="ORF">FHG71_04630</name>
</gene>
<evidence type="ECO:0008006" key="4">
    <source>
        <dbReference type="Google" id="ProtNLM"/>
    </source>
</evidence>
<name>A0A5C4NM50_9RHOB</name>
<evidence type="ECO:0000313" key="3">
    <source>
        <dbReference type="Proteomes" id="UP000305709"/>
    </source>
</evidence>
<keyword evidence="3" id="KW-1185">Reference proteome</keyword>